<dbReference type="InterPro" id="IPR053086">
    <property type="entry name" value="RhoGEF_domain"/>
</dbReference>
<dbReference type="SUPFAM" id="SSF48065">
    <property type="entry name" value="DBL homology domain (DH-domain)"/>
    <property type="match status" value="1"/>
</dbReference>
<organism evidence="3 4">
    <name type="scientific">Drosophila mojavensis</name>
    <name type="common">Fruit fly</name>
    <dbReference type="NCBI Taxonomy" id="7230"/>
    <lineage>
        <taxon>Eukaryota</taxon>
        <taxon>Metazoa</taxon>
        <taxon>Ecdysozoa</taxon>
        <taxon>Arthropoda</taxon>
        <taxon>Hexapoda</taxon>
        <taxon>Insecta</taxon>
        <taxon>Pterygota</taxon>
        <taxon>Neoptera</taxon>
        <taxon>Endopterygota</taxon>
        <taxon>Diptera</taxon>
        <taxon>Brachycera</taxon>
        <taxon>Muscomorpha</taxon>
        <taxon>Ephydroidea</taxon>
        <taxon>Drosophilidae</taxon>
        <taxon>Drosophila</taxon>
    </lineage>
</organism>
<gene>
    <name evidence="3" type="primary">Dmoj\GI24148</name>
    <name evidence="3" type="ORF">Dmoj_GI24148</name>
</gene>
<dbReference type="InParanoid" id="B4K7A3"/>
<dbReference type="Pfam" id="PF00621">
    <property type="entry name" value="RhoGEF"/>
    <property type="match status" value="1"/>
</dbReference>
<dbReference type="Gene3D" id="2.30.29.30">
    <property type="entry name" value="Pleckstrin-homology domain (PH domain)/Phosphotyrosine-binding domain (PTB)"/>
    <property type="match status" value="1"/>
</dbReference>
<evidence type="ECO:0000313" key="3">
    <source>
        <dbReference type="EMBL" id="EDW14227.1"/>
    </source>
</evidence>
<feature type="region of interest" description="Disordered" evidence="1">
    <location>
        <begin position="426"/>
        <end position="449"/>
    </location>
</feature>
<name>B4K7A3_DROMO</name>
<dbReference type="eggNOG" id="KOG3519">
    <property type="taxonomic scope" value="Eukaryota"/>
</dbReference>
<dbReference type="InterPro" id="IPR035899">
    <property type="entry name" value="DBL_dom_sf"/>
</dbReference>
<dbReference type="OMA" id="RCRIVNM"/>
<dbReference type="InterPro" id="IPR000219">
    <property type="entry name" value="DH_dom"/>
</dbReference>
<accession>B4K7A3</accession>
<dbReference type="GO" id="GO:0005085">
    <property type="term" value="F:guanyl-nucleotide exchange factor activity"/>
    <property type="evidence" value="ECO:0007669"/>
    <property type="project" value="InterPro"/>
</dbReference>
<dbReference type="PANTHER" id="PTHR45834">
    <property type="entry name" value="RHO GUANINE NUCLEOTIDE EXCHANGE FACTOR 9-RELATED"/>
    <property type="match status" value="1"/>
</dbReference>
<dbReference type="InterPro" id="IPR011993">
    <property type="entry name" value="PH-like_dom_sf"/>
</dbReference>
<dbReference type="KEGG" id="dmo:Dmoj_GI24148"/>
<dbReference type="PROSITE" id="PS50010">
    <property type="entry name" value="DH_2"/>
    <property type="match status" value="1"/>
</dbReference>
<keyword evidence="4" id="KW-1185">Reference proteome</keyword>
<protein>
    <submittedName>
        <fullName evidence="3">Uncharacterized protein, isoform A</fullName>
    </submittedName>
</protein>
<proteinExistence type="predicted"/>
<dbReference type="SMR" id="B4K7A3"/>
<dbReference type="PhylomeDB" id="B4K7A3"/>
<dbReference type="EMBL" id="CH933806">
    <property type="protein sequence ID" value="EDW14227.1"/>
    <property type="molecule type" value="Genomic_DNA"/>
</dbReference>
<dbReference type="GO" id="GO:0005829">
    <property type="term" value="C:cytosol"/>
    <property type="evidence" value="ECO:0007669"/>
    <property type="project" value="TreeGrafter"/>
</dbReference>
<dbReference type="HOGENOM" id="CLU_535605_0_0_1"/>
<evidence type="ECO:0000256" key="1">
    <source>
        <dbReference type="SAM" id="MobiDB-lite"/>
    </source>
</evidence>
<dbReference type="OrthoDB" id="660555at2759"/>
<reference evidence="3 4" key="1">
    <citation type="journal article" date="2007" name="Nature">
        <title>Evolution of genes and genomes on the Drosophila phylogeny.</title>
        <authorList>
            <consortium name="Drosophila 12 Genomes Consortium"/>
            <person name="Clark A.G."/>
            <person name="Eisen M.B."/>
            <person name="Smith D.R."/>
            <person name="Bergman C.M."/>
            <person name="Oliver B."/>
            <person name="Markow T.A."/>
            <person name="Kaufman T.C."/>
            <person name="Kellis M."/>
            <person name="Gelbart W."/>
            <person name="Iyer V.N."/>
            <person name="Pollard D.A."/>
            <person name="Sackton T.B."/>
            <person name="Larracuente A.M."/>
            <person name="Singh N.D."/>
            <person name="Abad J.P."/>
            <person name="Abt D.N."/>
            <person name="Adryan B."/>
            <person name="Aguade M."/>
            <person name="Akashi H."/>
            <person name="Anderson W.W."/>
            <person name="Aquadro C.F."/>
            <person name="Ardell D.H."/>
            <person name="Arguello R."/>
            <person name="Artieri C.G."/>
            <person name="Barbash D.A."/>
            <person name="Barker D."/>
            <person name="Barsanti P."/>
            <person name="Batterham P."/>
            <person name="Batzoglou S."/>
            <person name="Begun D."/>
            <person name="Bhutkar A."/>
            <person name="Blanco E."/>
            <person name="Bosak S.A."/>
            <person name="Bradley R.K."/>
            <person name="Brand A.D."/>
            <person name="Brent M.R."/>
            <person name="Brooks A.N."/>
            <person name="Brown R.H."/>
            <person name="Butlin R.K."/>
            <person name="Caggese C."/>
            <person name="Calvi B.R."/>
            <person name="Bernardo de Carvalho A."/>
            <person name="Caspi A."/>
            <person name="Castrezana S."/>
            <person name="Celniker S.E."/>
            <person name="Chang J.L."/>
            <person name="Chapple C."/>
            <person name="Chatterji S."/>
            <person name="Chinwalla A."/>
            <person name="Civetta A."/>
            <person name="Clifton S.W."/>
            <person name="Comeron J.M."/>
            <person name="Costello J.C."/>
            <person name="Coyne J.A."/>
            <person name="Daub J."/>
            <person name="David R.G."/>
            <person name="Delcher A.L."/>
            <person name="Delehaunty K."/>
            <person name="Do C.B."/>
            <person name="Ebling H."/>
            <person name="Edwards K."/>
            <person name="Eickbush T."/>
            <person name="Evans J.D."/>
            <person name="Filipski A."/>
            <person name="Findeiss S."/>
            <person name="Freyhult E."/>
            <person name="Fulton L."/>
            <person name="Fulton R."/>
            <person name="Garcia A.C."/>
            <person name="Gardiner A."/>
            <person name="Garfield D.A."/>
            <person name="Garvin B.E."/>
            <person name="Gibson G."/>
            <person name="Gilbert D."/>
            <person name="Gnerre S."/>
            <person name="Godfrey J."/>
            <person name="Good R."/>
            <person name="Gotea V."/>
            <person name="Gravely B."/>
            <person name="Greenberg A.J."/>
            <person name="Griffiths-Jones S."/>
            <person name="Gross S."/>
            <person name="Guigo R."/>
            <person name="Gustafson E.A."/>
            <person name="Haerty W."/>
            <person name="Hahn M.W."/>
            <person name="Halligan D.L."/>
            <person name="Halpern A.L."/>
            <person name="Halter G.M."/>
            <person name="Han M.V."/>
            <person name="Heger A."/>
            <person name="Hillier L."/>
            <person name="Hinrichs A.S."/>
            <person name="Holmes I."/>
            <person name="Hoskins R.A."/>
            <person name="Hubisz M.J."/>
            <person name="Hultmark D."/>
            <person name="Huntley M.A."/>
            <person name="Jaffe D.B."/>
            <person name="Jagadeeshan S."/>
            <person name="Jeck W.R."/>
            <person name="Johnson J."/>
            <person name="Jones C.D."/>
            <person name="Jordan W.C."/>
            <person name="Karpen G.H."/>
            <person name="Kataoka E."/>
            <person name="Keightley P.D."/>
            <person name="Kheradpour P."/>
            <person name="Kirkness E.F."/>
            <person name="Koerich L.B."/>
            <person name="Kristiansen K."/>
            <person name="Kudrna D."/>
            <person name="Kulathinal R.J."/>
            <person name="Kumar S."/>
            <person name="Kwok R."/>
            <person name="Lander E."/>
            <person name="Langley C.H."/>
            <person name="Lapoint R."/>
            <person name="Lazzaro B.P."/>
            <person name="Lee S.J."/>
            <person name="Levesque L."/>
            <person name="Li R."/>
            <person name="Lin C.F."/>
            <person name="Lin M.F."/>
            <person name="Lindblad-Toh K."/>
            <person name="Llopart A."/>
            <person name="Long M."/>
            <person name="Low L."/>
            <person name="Lozovsky E."/>
            <person name="Lu J."/>
            <person name="Luo M."/>
            <person name="Machado C.A."/>
            <person name="Makalowski W."/>
            <person name="Marzo M."/>
            <person name="Matsuda M."/>
            <person name="Matzkin L."/>
            <person name="McAllister B."/>
            <person name="McBride C.S."/>
            <person name="McKernan B."/>
            <person name="McKernan K."/>
            <person name="Mendez-Lago M."/>
            <person name="Minx P."/>
            <person name="Mollenhauer M.U."/>
            <person name="Montooth K."/>
            <person name="Mount S.M."/>
            <person name="Mu X."/>
            <person name="Myers E."/>
            <person name="Negre B."/>
            <person name="Newfeld S."/>
            <person name="Nielsen R."/>
            <person name="Noor M.A."/>
            <person name="O'Grady P."/>
            <person name="Pachter L."/>
            <person name="Papaceit M."/>
            <person name="Parisi M.J."/>
            <person name="Parisi M."/>
            <person name="Parts L."/>
            <person name="Pedersen J.S."/>
            <person name="Pesole G."/>
            <person name="Phillippy A.M."/>
            <person name="Ponting C.P."/>
            <person name="Pop M."/>
            <person name="Porcelli D."/>
            <person name="Powell J.R."/>
            <person name="Prohaska S."/>
            <person name="Pruitt K."/>
            <person name="Puig M."/>
            <person name="Quesneville H."/>
            <person name="Ram K.R."/>
            <person name="Rand D."/>
            <person name="Rasmussen M.D."/>
            <person name="Reed L.K."/>
            <person name="Reenan R."/>
            <person name="Reily A."/>
            <person name="Remington K.A."/>
            <person name="Rieger T.T."/>
            <person name="Ritchie M.G."/>
            <person name="Robin C."/>
            <person name="Rogers Y.H."/>
            <person name="Rohde C."/>
            <person name="Rozas J."/>
            <person name="Rubenfield M.J."/>
            <person name="Ruiz A."/>
            <person name="Russo S."/>
            <person name="Salzberg S.L."/>
            <person name="Sanchez-Gracia A."/>
            <person name="Saranga D.J."/>
            <person name="Sato H."/>
            <person name="Schaeffer S.W."/>
            <person name="Schatz M.C."/>
            <person name="Schlenke T."/>
            <person name="Schwartz R."/>
            <person name="Segarra C."/>
            <person name="Singh R.S."/>
            <person name="Sirot L."/>
            <person name="Sirota M."/>
            <person name="Sisneros N.B."/>
            <person name="Smith C.D."/>
            <person name="Smith T.F."/>
            <person name="Spieth J."/>
            <person name="Stage D.E."/>
            <person name="Stark A."/>
            <person name="Stephan W."/>
            <person name="Strausberg R.L."/>
            <person name="Strempel S."/>
            <person name="Sturgill D."/>
            <person name="Sutton G."/>
            <person name="Sutton G.G."/>
            <person name="Tao W."/>
            <person name="Teichmann S."/>
            <person name="Tobari Y.N."/>
            <person name="Tomimura Y."/>
            <person name="Tsolas J.M."/>
            <person name="Valente V.L."/>
            <person name="Venter E."/>
            <person name="Venter J.C."/>
            <person name="Vicario S."/>
            <person name="Vieira F.G."/>
            <person name="Vilella A.J."/>
            <person name="Villasante A."/>
            <person name="Walenz B."/>
            <person name="Wang J."/>
            <person name="Wasserman M."/>
            <person name="Watts T."/>
            <person name="Wilson D."/>
            <person name="Wilson R.K."/>
            <person name="Wing R.A."/>
            <person name="Wolfner M.F."/>
            <person name="Wong A."/>
            <person name="Wong G.K."/>
            <person name="Wu C.I."/>
            <person name="Wu G."/>
            <person name="Yamamoto D."/>
            <person name="Yang H.P."/>
            <person name="Yang S.P."/>
            <person name="Yorke J.A."/>
            <person name="Yoshida K."/>
            <person name="Zdobnov E."/>
            <person name="Zhang P."/>
            <person name="Zhang Y."/>
            <person name="Zimin A.V."/>
            <person name="Baldwin J."/>
            <person name="Abdouelleil A."/>
            <person name="Abdulkadir J."/>
            <person name="Abebe A."/>
            <person name="Abera B."/>
            <person name="Abreu J."/>
            <person name="Acer S.C."/>
            <person name="Aftuck L."/>
            <person name="Alexander A."/>
            <person name="An P."/>
            <person name="Anderson E."/>
            <person name="Anderson S."/>
            <person name="Arachi H."/>
            <person name="Azer M."/>
            <person name="Bachantsang P."/>
            <person name="Barry A."/>
            <person name="Bayul T."/>
            <person name="Berlin A."/>
            <person name="Bessette D."/>
            <person name="Bloom T."/>
            <person name="Blye J."/>
            <person name="Boguslavskiy L."/>
            <person name="Bonnet C."/>
            <person name="Boukhgalter B."/>
            <person name="Bourzgui I."/>
            <person name="Brown A."/>
            <person name="Cahill P."/>
            <person name="Channer S."/>
            <person name="Cheshatsang Y."/>
            <person name="Chuda L."/>
            <person name="Citroen M."/>
            <person name="Collymore A."/>
            <person name="Cooke P."/>
            <person name="Costello M."/>
            <person name="D'Aco K."/>
            <person name="Daza R."/>
            <person name="De Haan G."/>
            <person name="DeGray S."/>
            <person name="DeMaso C."/>
            <person name="Dhargay N."/>
            <person name="Dooley K."/>
            <person name="Dooley E."/>
            <person name="Doricent M."/>
            <person name="Dorje P."/>
            <person name="Dorjee K."/>
            <person name="Dupes A."/>
            <person name="Elong R."/>
            <person name="Falk J."/>
            <person name="Farina A."/>
            <person name="Faro S."/>
            <person name="Ferguson D."/>
            <person name="Fisher S."/>
            <person name="Foley C.D."/>
            <person name="Franke A."/>
            <person name="Friedrich D."/>
            <person name="Gadbois L."/>
            <person name="Gearin G."/>
            <person name="Gearin C.R."/>
            <person name="Giannoukos G."/>
            <person name="Goode T."/>
            <person name="Graham J."/>
            <person name="Grandbois E."/>
            <person name="Grewal S."/>
            <person name="Gyaltsen K."/>
            <person name="Hafez N."/>
            <person name="Hagos B."/>
            <person name="Hall J."/>
            <person name="Henson C."/>
            <person name="Hollinger A."/>
            <person name="Honan T."/>
            <person name="Huard M.D."/>
            <person name="Hughes L."/>
            <person name="Hurhula B."/>
            <person name="Husby M.E."/>
            <person name="Kamat A."/>
            <person name="Kanga B."/>
            <person name="Kashin S."/>
            <person name="Khazanovich D."/>
            <person name="Kisner P."/>
            <person name="Lance K."/>
            <person name="Lara M."/>
            <person name="Lee W."/>
            <person name="Lennon N."/>
            <person name="Letendre F."/>
            <person name="LeVine R."/>
            <person name="Lipovsky A."/>
            <person name="Liu X."/>
            <person name="Liu J."/>
            <person name="Liu S."/>
            <person name="Lokyitsang T."/>
            <person name="Lokyitsang Y."/>
            <person name="Lubonja R."/>
            <person name="Lui A."/>
            <person name="MacDonald P."/>
            <person name="Magnisalis V."/>
            <person name="Maru K."/>
            <person name="Matthews C."/>
            <person name="McCusker W."/>
            <person name="McDonough S."/>
            <person name="Mehta T."/>
            <person name="Meldrim J."/>
            <person name="Meneus L."/>
            <person name="Mihai O."/>
            <person name="Mihalev A."/>
            <person name="Mihova T."/>
            <person name="Mittelman R."/>
            <person name="Mlenga V."/>
            <person name="Montmayeur A."/>
            <person name="Mulrain L."/>
            <person name="Navidi A."/>
            <person name="Naylor J."/>
            <person name="Negash T."/>
            <person name="Nguyen T."/>
            <person name="Nguyen N."/>
            <person name="Nicol R."/>
            <person name="Norbu C."/>
            <person name="Norbu N."/>
            <person name="Novod N."/>
            <person name="O'Neill B."/>
            <person name="Osman S."/>
            <person name="Markiewicz E."/>
            <person name="Oyono O.L."/>
            <person name="Patti C."/>
            <person name="Phunkhang P."/>
            <person name="Pierre F."/>
            <person name="Priest M."/>
            <person name="Raghuraman S."/>
            <person name="Rege F."/>
            <person name="Reyes R."/>
            <person name="Rise C."/>
            <person name="Rogov P."/>
            <person name="Ross K."/>
            <person name="Ryan E."/>
            <person name="Settipalli S."/>
            <person name="Shea T."/>
            <person name="Sherpa N."/>
            <person name="Shi L."/>
            <person name="Shih D."/>
            <person name="Sparrow T."/>
            <person name="Spaulding J."/>
            <person name="Stalker J."/>
            <person name="Stange-Thomann N."/>
            <person name="Stavropoulos S."/>
            <person name="Stone C."/>
            <person name="Strader C."/>
            <person name="Tesfaye S."/>
            <person name="Thomson T."/>
            <person name="Thoulutsang Y."/>
            <person name="Thoulutsang D."/>
            <person name="Topham K."/>
            <person name="Topping I."/>
            <person name="Tsamla T."/>
            <person name="Vassiliev H."/>
            <person name="Vo A."/>
            <person name="Wangchuk T."/>
            <person name="Wangdi T."/>
            <person name="Weiand M."/>
            <person name="Wilkinson J."/>
            <person name="Wilson A."/>
            <person name="Yadav S."/>
            <person name="Young G."/>
            <person name="Yu Q."/>
            <person name="Zembek L."/>
            <person name="Zhong D."/>
            <person name="Zimmer A."/>
            <person name="Zwirko Z."/>
            <person name="Jaffe D.B."/>
            <person name="Alvarez P."/>
            <person name="Brockman W."/>
            <person name="Butler J."/>
            <person name="Chin C."/>
            <person name="Gnerre S."/>
            <person name="Grabherr M."/>
            <person name="Kleber M."/>
            <person name="Mauceli E."/>
            <person name="MacCallum I."/>
        </authorList>
    </citation>
    <scope>NUCLEOTIDE SEQUENCE [LARGE SCALE GENOMIC DNA]</scope>
    <source>
        <strain evidence="4">Tucson 15081-1352.22</strain>
    </source>
</reference>
<dbReference type="SMART" id="SM00325">
    <property type="entry name" value="RhoGEF"/>
    <property type="match status" value="1"/>
</dbReference>
<evidence type="ECO:0000259" key="2">
    <source>
        <dbReference type="PROSITE" id="PS50010"/>
    </source>
</evidence>
<dbReference type="PANTHER" id="PTHR45834:SF3">
    <property type="entry name" value="RHO GUANINE NUCLEOTIDE EXCHANGE FACTOR 3, ISOFORM L"/>
    <property type="match status" value="1"/>
</dbReference>
<dbReference type="Gene3D" id="1.20.900.10">
    <property type="entry name" value="Dbl homology (DH) domain"/>
    <property type="match status" value="1"/>
</dbReference>
<dbReference type="CDD" id="cd01224">
    <property type="entry name" value="PH_Collybistin_ASEF"/>
    <property type="match status" value="1"/>
</dbReference>
<evidence type="ECO:0000313" key="4">
    <source>
        <dbReference type="Proteomes" id="UP000009192"/>
    </source>
</evidence>
<feature type="region of interest" description="Disordered" evidence="1">
    <location>
        <begin position="23"/>
        <end position="49"/>
    </location>
</feature>
<feature type="compositionally biased region" description="Basic and acidic residues" evidence="1">
    <location>
        <begin position="426"/>
        <end position="440"/>
    </location>
</feature>
<sequence>MSEGPADDCILAATQAPLLLGESKSNSVNTNDSTMGNSSNKKHSAQPQDNGFSALRQAAIRELLETEINYVKVLSVICDGFLPAMRSHTNIFPRDSIDIIFSNITSIYRFHQVFLEALRKGVEQNQIAKVFLNMHKGFLCYSTYCNAYTRAVAELASYRDDKDARILLESCCLGQLPLSAHLLAPVQRICRYPLHLKKLMIDSSTNETGTESDQLNYEHVDLIQHNVPDTHATINMALQKMRVVIEAVNEGRRHSEIIAGYQASLQNFKGLPLHLFSTRFFLQADAKRLKHNLWNCRYILIIFDRQLIYCKRDFIRRRNFVYKGRLLLDCCTIVNMRDGAKFGLHTVKNAIRIYCRSRNKWYDFSFATTLRKYIFLNSLALERQFCGLTLNVSEIKRIEFKDEQQVNEYCDLFECNATHFPNQSTHHVDIRSKRAERNDDIPSTSSGTGKGILEKSVKLLHRLPFIRWFRKPSDSNCDAAVANVPPKQIQPTRNSNITLAEAETDISYA</sequence>
<dbReference type="AlphaFoldDB" id="B4K7A3"/>
<feature type="domain" description="DH" evidence="2">
    <location>
        <begin position="55"/>
        <end position="251"/>
    </location>
</feature>
<dbReference type="SUPFAM" id="SSF50729">
    <property type="entry name" value="PH domain-like"/>
    <property type="match status" value="1"/>
</dbReference>
<dbReference type="CDD" id="cd00160">
    <property type="entry name" value="RhoGEF"/>
    <property type="match status" value="1"/>
</dbReference>
<dbReference type="Proteomes" id="UP000009192">
    <property type="component" value="Unassembled WGS sequence"/>
</dbReference>